<evidence type="ECO:0000259" key="5">
    <source>
        <dbReference type="PROSITE" id="PS50893"/>
    </source>
</evidence>
<dbReference type="AlphaFoldDB" id="A0A1N5UR57"/>
<keyword evidence="3" id="KW-0547">Nucleotide-binding</keyword>
<dbReference type="CDD" id="cd03230">
    <property type="entry name" value="ABC_DR_subfamily_A"/>
    <property type="match status" value="1"/>
</dbReference>
<dbReference type="PANTHER" id="PTHR43335">
    <property type="entry name" value="ABC TRANSPORTER, ATP-BINDING PROTEIN"/>
    <property type="match status" value="1"/>
</dbReference>
<evidence type="ECO:0000313" key="6">
    <source>
        <dbReference type="EMBL" id="SIM62545.1"/>
    </source>
</evidence>
<gene>
    <name evidence="6" type="ORF">CSP5_1062</name>
</gene>
<dbReference type="InterPro" id="IPR003593">
    <property type="entry name" value="AAA+_ATPase"/>
</dbReference>
<accession>A0A1N5UR57</accession>
<dbReference type="Pfam" id="PF00005">
    <property type="entry name" value="ABC_tran"/>
    <property type="match status" value="1"/>
</dbReference>
<keyword evidence="2" id="KW-0813">Transport</keyword>
<organism evidence="6 7">
    <name type="scientific">Cuniculiplasma divulgatum</name>
    <dbReference type="NCBI Taxonomy" id="1673428"/>
    <lineage>
        <taxon>Archaea</taxon>
        <taxon>Methanobacteriati</taxon>
        <taxon>Thermoplasmatota</taxon>
        <taxon>Thermoplasmata</taxon>
        <taxon>Thermoplasmatales</taxon>
        <taxon>Cuniculiplasmataceae</taxon>
        <taxon>Cuniculiplasma</taxon>
    </lineage>
</organism>
<name>A0A1N5UR57_9ARCH</name>
<reference evidence="6 7" key="1">
    <citation type="submission" date="2016-04" db="EMBL/GenBank/DDBJ databases">
        <authorList>
            <person name="Evans L.H."/>
            <person name="Alamgir A."/>
            <person name="Owens N."/>
            <person name="Weber N.D."/>
            <person name="Virtaneva K."/>
            <person name="Barbian K."/>
            <person name="Babar A."/>
            <person name="Rosenke K."/>
        </authorList>
    </citation>
    <scope>NUCLEOTIDE SEQUENCE [LARGE SCALE GENOMIC DNA]</scope>
    <source>
        <strain evidence="7">S5(T) (JCM 30642 \VKM B-2941)</strain>
    </source>
</reference>
<evidence type="ECO:0000313" key="7">
    <source>
        <dbReference type="Proteomes" id="UP000195607"/>
    </source>
</evidence>
<dbReference type="SMART" id="SM00382">
    <property type="entry name" value="AAA"/>
    <property type="match status" value="1"/>
</dbReference>
<comment type="similarity">
    <text evidence="1">Belongs to the ABC transporter superfamily.</text>
</comment>
<dbReference type="Gene3D" id="3.40.50.300">
    <property type="entry name" value="P-loop containing nucleotide triphosphate hydrolases"/>
    <property type="match status" value="1"/>
</dbReference>
<keyword evidence="4" id="KW-0067">ATP-binding</keyword>
<proteinExistence type="inferred from homology"/>
<dbReference type="SUPFAM" id="SSF52540">
    <property type="entry name" value="P-loop containing nucleoside triphosphate hydrolases"/>
    <property type="match status" value="1"/>
</dbReference>
<evidence type="ECO:0000256" key="4">
    <source>
        <dbReference type="ARBA" id="ARBA00022840"/>
    </source>
</evidence>
<protein>
    <submittedName>
        <fullName evidence="6">ABC2-1 family ABC transporter ATPase</fullName>
    </submittedName>
</protein>
<evidence type="ECO:0000256" key="1">
    <source>
        <dbReference type="ARBA" id="ARBA00005417"/>
    </source>
</evidence>
<sequence>MMELEAANLSKKYGNFYALQDFNLDVHKGECVALLGPNGAGKSTLLKISTNIIHPTKGTLKIAGINVQDDPMKALEKVGPLVELPEFYPYLNGTEILNFVCKVKGASKEKIKDEIERLSSMLKMEEFINKKSGSYSRGMKQRLALACSMTMDPELLILDEPTFGLDPRGMREFIEIIREINVKEGKTVILSTHLISEAREIADKVVIINHGTKMLEMKNERETNLMNVTFYSKPEASSLETSSIKVIEDHGNTVTIQRDENISNDDVIDYFREKNLKIRWIEPTNQIERKYLELIN</sequence>
<feature type="domain" description="ABC transporter" evidence="5">
    <location>
        <begin position="4"/>
        <end position="235"/>
    </location>
</feature>
<dbReference type="PROSITE" id="PS50893">
    <property type="entry name" value="ABC_TRANSPORTER_2"/>
    <property type="match status" value="1"/>
</dbReference>
<evidence type="ECO:0000256" key="2">
    <source>
        <dbReference type="ARBA" id="ARBA00022448"/>
    </source>
</evidence>
<dbReference type="EMBL" id="LT671858">
    <property type="protein sequence ID" value="SIM62545.1"/>
    <property type="molecule type" value="Genomic_DNA"/>
</dbReference>
<dbReference type="Proteomes" id="UP000195607">
    <property type="component" value="Chromosome I"/>
</dbReference>
<dbReference type="GO" id="GO:0005524">
    <property type="term" value="F:ATP binding"/>
    <property type="evidence" value="ECO:0007669"/>
    <property type="project" value="UniProtKB-KW"/>
</dbReference>
<dbReference type="RefSeq" id="WP_148689787.1">
    <property type="nucleotide sequence ID" value="NZ_LT671858.1"/>
</dbReference>
<evidence type="ECO:0000256" key="3">
    <source>
        <dbReference type="ARBA" id="ARBA00022741"/>
    </source>
</evidence>
<dbReference type="GeneID" id="41588322"/>
<dbReference type="InterPro" id="IPR003439">
    <property type="entry name" value="ABC_transporter-like_ATP-bd"/>
</dbReference>
<dbReference type="GO" id="GO:0016887">
    <property type="term" value="F:ATP hydrolysis activity"/>
    <property type="evidence" value="ECO:0007669"/>
    <property type="project" value="InterPro"/>
</dbReference>
<dbReference type="InterPro" id="IPR027417">
    <property type="entry name" value="P-loop_NTPase"/>
</dbReference>
<dbReference type="PANTHER" id="PTHR43335:SF4">
    <property type="entry name" value="ABC TRANSPORTER, ATP-BINDING PROTEIN"/>
    <property type="match status" value="1"/>
</dbReference>